<proteinExistence type="predicted"/>
<comment type="caution">
    <text evidence="2">The sequence shown here is derived from an EMBL/GenBank/DDBJ whole genome shotgun (WGS) entry which is preliminary data.</text>
</comment>
<keyword evidence="1" id="KW-0472">Membrane</keyword>
<organism evidence="2 3">
    <name type="scientific">Aequorivita xiaoshiensis</name>
    <dbReference type="NCBI Taxonomy" id="2874476"/>
    <lineage>
        <taxon>Bacteria</taxon>
        <taxon>Pseudomonadati</taxon>
        <taxon>Bacteroidota</taxon>
        <taxon>Flavobacteriia</taxon>
        <taxon>Flavobacteriales</taxon>
        <taxon>Flavobacteriaceae</taxon>
        <taxon>Aequorivita</taxon>
    </lineage>
</organism>
<dbReference type="EMBL" id="JAIRBB010000002">
    <property type="protein sequence ID" value="MCG2430536.1"/>
    <property type="molecule type" value="Genomic_DNA"/>
</dbReference>
<gene>
    <name evidence="2" type="ORF">K8344_05345</name>
</gene>
<name>A0A9X1QXS2_9FLAO</name>
<evidence type="ECO:0000256" key="1">
    <source>
        <dbReference type="SAM" id="Phobius"/>
    </source>
</evidence>
<keyword evidence="3" id="KW-1185">Reference proteome</keyword>
<protein>
    <recommendedName>
        <fullName evidence="4">Chloroplast import component protein (Tic20)</fullName>
    </recommendedName>
</protein>
<dbReference type="RefSeq" id="WP_139854853.1">
    <property type="nucleotide sequence ID" value="NZ_JAIRBB010000002.1"/>
</dbReference>
<evidence type="ECO:0000313" key="3">
    <source>
        <dbReference type="Proteomes" id="UP001139462"/>
    </source>
</evidence>
<accession>A0A9X1QXS2</accession>
<keyword evidence="1" id="KW-1133">Transmembrane helix</keyword>
<evidence type="ECO:0000313" key="2">
    <source>
        <dbReference type="EMBL" id="MCG2430536.1"/>
    </source>
</evidence>
<sequence length="107" mass="11659">MEKASDDGKTVAIISYITLIGWIIALIMNNGNKTPLGTFHVRQSLGIMCVGVVFAIISGFLDLWILSSIVNIGVLVLWILGLVSAVQGEMKPVPLLGEQFQEWFKGI</sequence>
<feature type="transmembrane region" description="Helical" evidence="1">
    <location>
        <begin position="41"/>
        <end position="57"/>
    </location>
</feature>
<evidence type="ECO:0008006" key="4">
    <source>
        <dbReference type="Google" id="ProtNLM"/>
    </source>
</evidence>
<dbReference type="Proteomes" id="UP001139462">
    <property type="component" value="Unassembled WGS sequence"/>
</dbReference>
<feature type="transmembrane region" description="Helical" evidence="1">
    <location>
        <begin position="63"/>
        <end position="86"/>
    </location>
</feature>
<keyword evidence="1" id="KW-0812">Transmembrane</keyword>
<feature type="transmembrane region" description="Helical" evidence="1">
    <location>
        <begin position="12"/>
        <end position="29"/>
    </location>
</feature>
<reference evidence="2" key="1">
    <citation type="submission" date="2021-09" db="EMBL/GenBank/DDBJ databases">
        <title>Genome of Aequorivita sp. strain F64183.</title>
        <authorList>
            <person name="Wang Y."/>
        </authorList>
    </citation>
    <scope>NUCLEOTIDE SEQUENCE</scope>
    <source>
        <strain evidence="2">F64183</strain>
    </source>
</reference>
<dbReference type="AlphaFoldDB" id="A0A9X1QXS2"/>